<gene>
    <name evidence="3" type="ORF">COZ26_02770</name>
</gene>
<dbReference type="InterPro" id="IPR003156">
    <property type="entry name" value="DHHA1_dom"/>
</dbReference>
<feature type="domain" description="DDH" evidence="1">
    <location>
        <begin position="20"/>
        <end position="160"/>
    </location>
</feature>
<dbReference type="Gene3D" id="3.90.1640.10">
    <property type="entry name" value="inorganic pyrophosphatase (n-terminal core)"/>
    <property type="match status" value="1"/>
</dbReference>
<comment type="caution">
    <text evidence="3">The sequence shown here is derived from an EMBL/GenBank/DDBJ whole genome shotgun (WGS) entry which is preliminary data.</text>
</comment>
<dbReference type="InterPro" id="IPR038763">
    <property type="entry name" value="DHH_sf"/>
</dbReference>
<accession>A0A2M7MGP5</accession>
<name>A0A2M7MGP5_9BACT</name>
<dbReference type="EMBL" id="PFJV01000064">
    <property type="protein sequence ID" value="PIX92259.1"/>
    <property type="molecule type" value="Genomic_DNA"/>
</dbReference>
<protein>
    <submittedName>
        <fullName evidence="3">Uncharacterized protein</fullName>
    </submittedName>
</protein>
<evidence type="ECO:0000313" key="4">
    <source>
        <dbReference type="Proteomes" id="UP000230658"/>
    </source>
</evidence>
<dbReference type="AlphaFoldDB" id="A0A2M7MGP5"/>
<sequence length="319" mass="35102">MQNFDSEFHTLKYIIAEANRILLFAHSRPDPDTVGANLALAEYAKSCGKHVDIACFDAFPDNLKPLLESTFFHPEQLDLTSYDAVIASDSVDRGFDKVIGTLPEKQVVVLVDHHPDIHITGDVNMIDAEYSSSSELLYLFFSTTEIKITKAMATMLLTGILFDTGGLQHSNVSPRVMEIASDLVKKGAPLEKITQTIFTKKNIGALKLWGRAFEKAHFNRKNGMLVTAITKKDVEDCQASPEDIYQVSSILSAVPDTKFALVLSERDDNTVRASLRSSDQEGVDVSAIAHQFGGGGHKLASGFEIQGKLLKTKEGWIIQ</sequence>
<proteinExistence type="predicted"/>
<organism evidence="3 4">
    <name type="scientific">Candidatus Kuenenbacteria bacterium CG_4_10_14_3_um_filter_39_14</name>
    <dbReference type="NCBI Taxonomy" id="1974614"/>
    <lineage>
        <taxon>Bacteria</taxon>
        <taxon>Candidatus Kueneniibacteriota</taxon>
    </lineage>
</organism>
<dbReference type="InterPro" id="IPR051319">
    <property type="entry name" value="Oligoribo/pAp-PDE_c-di-AMP_PDE"/>
</dbReference>
<evidence type="ECO:0000313" key="3">
    <source>
        <dbReference type="EMBL" id="PIX92259.1"/>
    </source>
</evidence>
<evidence type="ECO:0000259" key="2">
    <source>
        <dbReference type="Pfam" id="PF02272"/>
    </source>
</evidence>
<dbReference type="PANTHER" id="PTHR47618:SF1">
    <property type="entry name" value="BIFUNCTIONAL OLIGORIBONUCLEASE AND PAP PHOSPHATASE NRNA"/>
    <property type="match status" value="1"/>
</dbReference>
<dbReference type="Gene3D" id="3.10.310.30">
    <property type="match status" value="1"/>
</dbReference>
<evidence type="ECO:0000259" key="1">
    <source>
        <dbReference type="Pfam" id="PF01368"/>
    </source>
</evidence>
<dbReference type="GO" id="GO:0003676">
    <property type="term" value="F:nucleic acid binding"/>
    <property type="evidence" value="ECO:0007669"/>
    <property type="project" value="InterPro"/>
</dbReference>
<dbReference type="Pfam" id="PF02272">
    <property type="entry name" value="DHHA1"/>
    <property type="match status" value="1"/>
</dbReference>
<dbReference type="Pfam" id="PF01368">
    <property type="entry name" value="DHH"/>
    <property type="match status" value="1"/>
</dbReference>
<feature type="domain" description="DHHA1" evidence="2">
    <location>
        <begin position="238"/>
        <end position="306"/>
    </location>
</feature>
<reference evidence="4" key="1">
    <citation type="submission" date="2017-09" db="EMBL/GenBank/DDBJ databases">
        <title>Depth-based differentiation of microbial function through sediment-hosted aquifers and enrichment of novel symbionts in the deep terrestrial subsurface.</title>
        <authorList>
            <person name="Probst A.J."/>
            <person name="Ladd B."/>
            <person name="Jarett J.K."/>
            <person name="Geller-Mcgrath D.E."/>
            <person name="Sieber C.M.K."/>
            <person name="Emerson J.B."/>
            <person name="Anantharaman K."/>
            <person name="Thomas B.C."/>
            <person name="Malmstrom R."/>
            <person name="Stieglmeier M."/>
            <person name="Klingl A."/>
            <person name="Woyke T."/>
            <person name="Ryan C.M."/>
            <person name="Banfield J.F."/>
        </authorList>
    </citation>
    <scope>NUCLEOTIDE SEQUENCE [LARGE SCALE GENOMIC DNA]</scope>
</reference>
<dbReference type="PANTHER" id="PTHR47618">
    <property type="entry name" value="BIFUNCTIONAL OLIGORIBONUCLEASE AND PAP PHOSPHATASE NRNA"/>
    <property type="match status" value="1"/>
</dbReference>
<dbReference type="Proteomes" id="UP000230658">
    <property type="component" value="Unassembled WGS sequence"/>
</dbReference>
<dbReference type="InterPro" id="IPR001667">
    <property type="entry name" value="DDH_dom"/>
</dbReference>
<dbReference type="SUPFAM" id="SSF64182">
    <property type="entry name" value="DHH phosphoesterases"/>
    <property type="match status" value="1"/>
</dbReference>